<accession>A0A9W4SGL0</accession>
<dbReference type="EMBL" id="CAMKVN010000407">
    <property type="protein sequence ID" value="CAI2167594.1"/>
    <property type="molecule type" value="Genomic_DNA"/>
</dbReference>
<comment type="caution">
    <text evidence="2">The sequence shown here is derived from an EMBL/GenBank/DDBJ whole genome shotgun (WGS) entry which is preliminary data.</text>
</comment>
<dbReference type="SUPFAM" id="SSF49899">
    <property type="entry name" value="Concanavalin A-like lectins/glucanases"/>
    <property type="match status" value="1"/>
</dbReference>
<dbReference type="GO" id="GO:0004672">
    <property type="term" value="F:protein kinase activity"/>
    <property type="evidence" value="ECO:0007669"/>
    <property type="project" value="InterPro"/>
</dbReference>
<dbReference type="AlphaFoldDB" id="A0A9W4SGL0"/>
<evidence type="ECO:0000259" key="1">
    <source>
        <dbReference type="PROSITE" id="PS50011"/>
    </source>
</evidence>
<sequence>MQSTILRLRKDRLNQARDILLASQEEKMDANEDMKPIIIKENVSLKSYIKHRESERKLLPVSIRLIDGKIISYEVPLSSHGAVAGKISFSIHSWNNQLDGANVEDLIVGPNSYYTADRPKDLPKAPTGQGSNMHTQHWEIGIGFCTKSASLNEMPDCSWGYHGDDGNSYFDSYDEPYGTDFMTDDTIRCCLNIRNRIAFRDLKNTLYSCVEILSPGGSVRANFGYKKFKYTGLCKPVEYFQSSKNDEIYGVLPFVAPEVLRGQPYTLASDIYSFSIIMWEFIYGISPFDNEAHDFQLSLDICKRKRPIIIKNIPQCYINLMKKC</sequence>
<dbReference type="Gene3D" id="2.60.120.920">
    <property type="match status" value="1"/>
</dbReference>
<keyword evidence="3" id="KW-1185">Reference proteome</keyword>
<dbReference type="InterPro" id="IPR043136">
    <property type="entry name" value="B30.2/SPRY_sf"/>
</dbReference>
<dbReference type="Gene3D" id="1.10.510.10">
    <property type="entry name" value="Transferase(Phosphotransferase) domain 1"/>
    <property type="match status" value="1"/>
</dbReference>
<dbReference type="InterPro" id="IPR000719">
    <property type="entry name" value="Prot_kinase_dom"/>
</dbReference>
<protein>
    <submittedName>
        <fullName evidence="2">14652_t:CDS:1</fullName>
    </submittedName>
</protein>
<evidence type="ECO:0000313" key="3">
    <source>
        <dbReference type="Proteomes" id="UP001153678"/>
    </source>
</evidence>
<dbReference type="InterPro" id="IPR053215">
    <property type="entry name" value="TKL_Ser/Thr_kinase"/>
</dbReference>
<organism evidence="2 3">
    <name type="scientific">Funneliformis geosporum</name>
    <dbReference type="NCBI Taxonomy" id="1117311"/>
    <lineage>
        <taxon>Eukaryota</taxon>
        <taxon>Fungi</taxon>
        <taxon>Fungi incertae sedis</taxon>
        <taxon>Mucoromycota</taxon>
        <taxon>Glomeromycotina</taxon>
        <taxon>Glomeromycetes</taxon>
        <taxon>Glomerales</taxon>
        <taxon>Glomeraceae</taxon>
        <taxon>Funneliformis</taxon>
    </lineage>
</organism>
<dbReference type="PROSITE" id="PS50011">
    <property type="entry name" value="PROTEIN_KINASE_DOM"/>
    <property type="match status" value="1"/>
</dbReference>
<dbReference type="PANTHER" id="PTHR45756">
    <property type="entry name" value="PALMITOYLTRANSFERASE"/>
    <property type="match status" value="1"/>
</dbReference>
<dbReference type="Pfam" id="PF07714">
    <property type="entry name" value="PK_Tyr_Ser-Thr"/>
    <property type="match status" value="1"/>
</dbReference>
<dbReference type="InterPro" id="IPR003877">
    <property type="entry name" value="SPRY_dom"/>
</dbReference>
<dbReference type="Proteomes" id="UP001153678">
    <property type="component" value="Unassembled WGS sequence"/>
</dbReference>
<dbReference type="Pfam" id="PF00622">
    <property type="entry name" value="SPRY"/>
    <property type="match status" value="1"/>
</dbReference>
<proteinExistence type="predicted"/>
<dbReference type="InterPro" id="IPR013320">
    <property type="entry name" value="ConA-like_dom_sf"/>
</dbReference>
<reference evidence="2" key="1">
    <citation type="submission" date="2022-08" db="EMBL/GenBank/DDBJ databases">
        <authorList>
            <person name="Kallberg Y."/>
            <person name="Tangrot J."/>
            <person name="Rosling A."/>
        </authorList>
    </citation>
    <scope>NUCLEOTIDE SEQUENCE</scope>
    <source>
        <strain evidence="2">Wild A</strain>
    </source>
</reference>
<gene>
    <name evidence="2" type="ORF">FWILDA_LOCUS3152</name>
</gene>
<dbReference type="InterPro" id="IPR011009">
    <property type="entry name" value="Kinase-like_dom_sf"/>
</dbReference>
<name>A0A9W4SGL0_9GLOM</name>
<dbReference type="PANTHER" id="PTHR45756:SF1">
    <property type="entry name" value="PROTEIN KINASE DOMAIN CONTAINING PROTEIN"/>
    <property type="match status" value="1"/>
</dbReference>
<dbReference type="OrthoDB" id="2307807at2759"/>
<evidence type="ECO:0000313" key="2">
    <source>
        <dbReference type="EMBL" id="CAI2167594.1"/>
    </source>
</evidence>
<dbReference type="InterPro" id="IPR001245">
    <property type="entry name" value="Ser-Thr/Tyr_kinase_cat_dom"/>
</dbReference>
<dbReference type="GO" id="GO:0005524">
    <property type="term" value="F:ATP binding"/>
    <property type="evidence" value="ECO:0007669"/>
    <property type="project" value="InterPro"/>
</dbReference>
<feature type="domain" description="Protein kinase" evidence="1">
    <location>
        <begin position="1"/>
        <end position="324"/>
    </location>
</feature>
<dbReference type="SUPFAM" id="SSF56112">
    <property type="entry name" value="Protein kinase-like (PK-like)"/>
    <property type="match status" value="1"/>
</dbReference>